<protein>
    <submittedName>
        <fullName evidence="3">Polysaccharide deacetylase family protein</fullName>
    </submittedName>
</protein>
<dbReference type="Pfam" id="PF01522">
    <property type="entry name" value="Polysacc_deac_1"/>
    <property type="match status" value="1"/>
</dbReference>
<evidence type="ECO:0000259" key="2">
    <source>
        <dbReference type="PROSITE" id="PS51677"/>
    </source>
</evidence>
<dbReference type="InterPro" id="IPR011330">
    <property type="entry name" value="Glyco_hydro/deAcase_b/a-brl"/>
</dbReference>
<dbReference type="Proteomes" id="UP001370348">
    <property type="component" value="Chromosome"/>
</dbReference>
<evidence type="ECO:0000313" key="3">
    <source>
        <dbReference type="EMBL" id="WXB11883.1"/>
    </source>
</evidence>
<dbReference type="PANTHER" id="PTHR43123:SF1">
    <property type="entry name" value="POLYSACCHARIDE DEACETYLASE-RELATED"/>
    <property type="match status" value="1"/>
</dbReference>
<feature type="signal peptide" evidence="1">
    <location>
        <begin position="1"/>
        <end position="27"/>
    </location>
</feature>
<dbReference type="RefSeq" id="WP_394821498.1">
    <property type="nucleotide sequence ID" value="NZ_CP089984.1"/>
</dbReference>
<keyword evidence="1" id="KW-0732">Signal</keyword>
<reference evidence="3 4" key="1">
    <citation type="submission" date="2021-12" db="EMBL/GenBank/DDBJ databases">
        <title>Discovery of the Pendulisporaceae a myxobacterial family with distinct sporulation behavior and unique specialized metabolism.</title>
        <authorList>
            <person name="Garcia R."/>
            <person name="Popoff A."/>
            <person name="Bader C.D."/>
            <person name="Loehr J."/>
            <person name="Walesch S."/>
            <person name="Walt C."/>
            <person name="Boldt J."/>
            <person name="Bunk B."/>
            <person name="Haeckl F.J.F.P.J."/>
            <person name="Gunesch A.P."/>
            <person name="Birkelbach J."/>
            <person name="Nuebel U."/>
            <person name="Pietschmann T."/>
            <person name="Bach T."/>
            <person name="Mueller R."/>
        </authorList>
    </citation>
    <scope>NUCLEOTIDE SEQUENCE [LARGE SCALE GENOMIC DNA]</scope>
    <source>
        <strain evidence="3 4">MSr11954</strain>
    </source>
</reference>
<dbReference type="InterPro" id="IPR002509">
    <property type="entry name" value="NODB_dom"/>
</dbReference>
<dbReference type="Gene3D" id="3.20.20.370">
    <property type="entry name" value="Glycoside hydrolase/deacetylase"/>
    <property type="match status" value="1"/>
</dbReference>
<proteinExistence type="predicted"/>
<feature type="chain" id="PRO_5047511260" evidence="1">
    <location>
        <begin position="28"/>
        <end position="338"/>
    </location>
</feature>
<feature type="domain" description="NodB homology" evidence="2">
    <location>
        <begin position="83"/>
        <end position="304"/>
    </location>
</feature>
<sequence>MKRREMLTGSLALGALAMTGCASTAGAQPTKAVGAGAPLAGVKTGPFWPNGARLAVSVCMQFEGGGQPISGAPGPITVPVEPGVPDLTQNTYYEYGPNEGIPRMLELFDRHGIKVTSFMIGEAVDKRPDLAKEIVRRGHEAANHGKQWAFQYMLPPEQEKAWILSGQRSIETATGVTPVGYDCYWMRGSVRTLELLQELGYIYHNNDLSRDEPYVQRINGKPFAAVPYTAHLNDIASFDFDGYDADAYVRAVCDEFDQLYAEAATRRRMMSMSLHDRISGRPYRIPPLDRIFTYMKSKPGVWFARRDEIARHALATPQRTLQVERPPAPISGLPGRSH</sequence>
<evidence type="ECO:0000256" key="1">
    <source>
        <dbReference type="SAM" id="SignalP"/>
    </source>
</evidence>
<gene>
    <name evidence="3" type="ORF">LZC94_29005</name>
</gene>
<accession>A0ABZ2LLU3</accession>
<evidence type="ECO:0000313" key="4">
    <source>
        <dbReference type="Proteomes" id="UP001370348"/>
    </source>
</evidence>
<name>A0ABZ2LLU3_9BACT</name>
<dbReference type="PROSITE" id="PS51677">
    <property type="entry name" value="NODB"/>
    <property type="match status" value="1"/>
</dbReference>
<dbReference type="SUPFAM" id="SSF88713">
    <property type="entry name" value="Glycoside hydrolase/deacetylase"/>
    <property type="match status" value="1"/>
</dbReference>
<dbReference type="PANTHER" id="PTHR43123">
    <property type="entry name" value="POLYSACCHARIDE DEACETYLASE-RELATED"/>
    <property type="match status" value="1"/>
</dbReference>
<keyword evidence="4" id="KW-1185">Reference proteome</keyword>
<dbReference type="EMBL" id="CP089984">
    <property type="protein sequence ID" value="WXB11883.1"/>
    <property type="molecule type" value="Genomic_DNA"/>
</dbReference>
<dbReference type="PROSITE" id="PS51257">
    <property type="entry name" value="PROKAR_LIPOPROTEIN"/>
    <property type="match status" value="1"/>
</dbReference>
<organism evidence="3 4">
    <name type="scientific">Pendulispora albinea</name>
    <dbReference type="NCBI Taxonomy" id="2741071"/>
    <lineage>
        <taxon>Bacteria</taxon>
        <taxon>Pseudomonadati</taxon>
        <taxon>Myxococcota</taxon>
        <taxon>Myxococcia</taxon>
        <taxon>Myxococcales</taxon>
        <taxon>Sorangiineae</taxon>
        <taxon>Pendulisporaceae</taxon>
        <taxon>Pendulispora</taxon>
    </lineage>
</organism>